<dbReference type="OrthoDB" id="685087at2759"/>
<proteinExistence type="predicted"/>
<name>A0A484LZM0_9ASTE</name>
<dbReference type="Proteomes" id="UP000595140">
    <property type="component" value="Unassembled WGS sequence"/>
</dbReference>
<evidence type="ECO:0000256" key="1">
    <source>
        <dbReference type="SAM" id="Phobius"/>
    </source>
</evidence>
<protein>
    <recommendedName>
        <fullName evidence="4">Late embryogenesis abundant protein LEA-2 subgroup domain-containing protein</fullName>
    </recommendedName>
</protein>
<accession>A0A484LZM0</accession>
<evidence type="ECO:0008006" key="4">
    <source>
        <dbReference type="Google" id="ProtNLM"/>
    </source>
</evidence>
<organism evidence="2 3">
    <name type="scientific">Cuscuta campestris</name>
    <dbReference type="NCBI Taxonomy" id="132261"/>
    <lineage>
        <taxon>Eukaryota</taxon>
        <taxon>Viridiplantae</taxon>
        <taxon>Streptophyta</taxon>
        <taxon>Embryophyta</taxon>
        <taxon>Tracheophyta</taxon>
        <taxon>Spermatophyta</taxon>
        <taxon>Magnoliopsida</taxon>
        <taxon>eudicotyledons</taxon>
        <taxon>Gunneridae</taxon>
        <taxon>Pentapetalae</taxon>
        <taxon>asterids</taxon>
        <taxon>lamiids</taxon>
        <taxon>Solanales</taxon>
        <taxon>Convolvulaceae</taxon>
        <taxon>Cuscuteae</taxon>
        <taxon>Cuscuta</taxon>
        <taxon>Cuscuta subgen. Grammica</taxon>
        <taxon>Cuscuta sect. Cleistogrammica</taxon>
    </lineage>
</organism>
<sequence>MLYGAECWAVKKTYVRRLHAAEMRMLQWMCGKTRLDRISNEVIRRQVGMALVEDKLREARLRWFGHVRRWDADAPIRRCERITVFGGSRGRGRSKKNWEEVIRQDLGLFTLTEDMALDRNLWRTRIRVAGLVRSGQVRSLFFPIVSHSARDYLPLYKSPLTSTSMSDPYGSKPSRSTRSGGGGGGANLASCLLATCFLISVIAGAVAACYFVFKPKPPRIKVQAVRFSNLSITNGTLNLALVQEVSVSNPNRDVFSQYGSTIQLSYHGRPVGVVFIPTGKIEAGQTQRMSAKLNVQSYPLPPSSTSSFSSQPGETETMVIETMMKLVGSVRVLKVFTHRVESNEKCTVWTQAPNLSVFIQCS</sequence>
<keyword evidence="3" id="KW-1185">Reference proteome</keyword>
<dbReference type="AlphaFoldDB" id="A0A484LZM0"/>
<keyword evidence="1" id="KW-0812">Transmembrane</keyword>
<dbReference type="EMBL" id="OOIL02002277">
    <property type="protein sequence ID" value="VFQ82021.1"/>
    <property type="molecule type" value="Genomic_DNA"/>
</dbReference>
<keyword evidence="1" id="KW-0472">Membrane</keyword>
<dbReference type="PANTHER" id="PTHR46238:SF8">
    <property type="entry name" value="ENDONUCLEASE_EXONUCLEASE_PHOSPHATASE DOMAIN-CONTAINING PROTEIN"/>
    <property type="match status" value="1"/>
</dbReference>
<dbReference type="Gene3D" id="2.60.40.1820">
    <property type="match status" value="1"/>
</dbReference>
<dbReference type="SUPFAM" id="SSF117070">
    <property type="entry name" value="LEA14-like"/>
    <property type="match status" value="1"/>
</dbReference>
<keyword evidence="1" id="KW-1133">Transmembrane helix</keyword>
<evidence type="ECO:0000313" key="2">
    <source>
        <dbReference type="EMBL" id="VFQ82021.1"/>
    </source>
</evidence>
<feature type="transmembrane region" description="Helical" evidence="1">
    <location>
        <begin position="192"/>
        <end position="213"/>
    </location>
</feature>
<reference evidence="2 3" key="1">
    <citation type="submission" date="2018-04" db="EMBL/GenBank/DDBJ databases">
        <authorList>
            <person name="Vogel A."/>
        </authorList>
    </citation>
    <scope>NUCLEOTIDE SEQUENCE [LARGE SCALE GENOMIC DNA]</scope>
</reference>
<dbReference type="PANTHER" id="PTHR46238">
    <property type="entry name" value="REVERSE TRANSCRIPTASE DOMAIN-CONTAINING PROTEIN"/>
    <property type="match status" value="1"/>
</dbReference>
<evidence type="ECO:0000313" key="3">
    <source>
        <dbReference type="Proteomes" id="UP000595140"/>
    </source>
</evidence>
<gene>
    <name evidence="2" type="ORF">CCAM_LOCUS23797</name>
</gene>